<dbReference type="Proteomes" id="UP001520140">
    <property type="component" value="Unassembled WGS sequence"/>
</dbReference>
<dbReference type="RefSeq" id="WP_157889597.1">
    <property type="nucleotide sequence ID" value="NZ_JABUKE010000033.1"/>
</dbReference>
<protein>
    <submittedName>
        <fullName evidence="1">Uncharacterized protein</fullName>
    </submittedName>
</protein>
<dbReference type="EMBL" id="JABUKG010000029">
    <property type="protein sequence ID" value="MBY6322903.1"/>
    <property type="molecule type" value="Genomic_DNA"/>
</dbReference>
<evidence type="ECO:0000313" key="2">
    <source>
        <dbReference type="Proteomes" id="UP001520140"/>
    </source>
</evidence>
<reference evidence="1 2" key="1">
    <citation type="submission" date="2020-06" db="EMBL/GenBank/DDBJ databases">
        <title>Taxonomy, biology and ecology of Rhodococcus bacteria occurring in California pistachio and other woody hosts as revealed by genome sequence analyses.</title>
        <authorList>
            <person name="Gai Y."/>
            <person name="Riely B."/>
        </authorList>
    </citation>
    <scope>NUCLEOTIDE SEQUENCE [LARGE SCALE GENOMIC DNA]</scope>
    <source>
        <strain evidence="1 2">BP-284</strain>
    </source>
</reference>
<evidence type="ECO:0000313" key="1">
    <source>
        <dbReference type="EMBL" id="MBY6322903.1"/>
    </source>
</evidence>
<accession>A0ABS7NXY7</accession>
<organism evidence="1 2">
    <name type="scientific">Rhodococcoides kroppenstedtii</name>
    <dbReference type="NCBI Taxonomy" id="293050"/>
    <lineage>
        <taxon>Bacteria</taxon>
        <taxon>Bacillati</taxon>
        <taxon>Actinomycetota</taxon>
        <taxon>Actinomycetes</taxon>
        <taxon>Mycobacteriales</taxon>
        <taxon>Nocardiaceae</taxon>
        <taxon>Rhodococcoides</taxon>
    </lineage>
</organism>
<gene>
    <name evidence="1" type="ORF">HQ605_18985</name>
</gene>
<name>A0ABS7NXY7_9NOCA</name>
<sequence length="82" mass="8985">MQPQGDDMAGFTMDPNFEKKLAKQVAGNLQREVDAVYRQCKGQPVATVKRALQRKLGTALVEPTLTSIAEAISRGDNVKIKL</sequence>
<comment type="caution">
    <text evidence="1">The sequence shown here is derived from an EMBL/GenBank/DDBJ whole genome shotgun (WGS) entry which is preliminary data.</text>
</comment>
<proteinExistence type="predicted"/>
<keyword evidence="2" id="KW-1185">Reference proteome</keyword>